<evidence type="ECO:0000313" key="3">
    <source>
        <dbReference type="Proteomes" id="UP000467841"/>
    </source>
</evidence>
<proteinExistence type="predicted"/>
<gene>
    <name evidence="2" type="ORF">MERR_LOCUS10932</name>
</gene>
<accession>A0A6D2ICH8</accession>
<dbReference type="InterPro" id="IPR005174">
    <property type="entry name" value="KIB1-4_b-propeller"/>
</dbReference>
<dbReference type="Proteomes" id="UP000467841">
    <property type="component" value="Unassembled WGS sequence"/>
</dbReference>
<dbReference type="InterPro" id="IPR011043">
    <property type="entry name" value="Gal_Oxase/kelch_b-propeller"/>
</dbReference>
<evidence type="ECO:0000313" key="2">
    <source>
        <dbReference type="EMBL" id="CAA7023697.1"/>
    </source>
</evidence>
<dbReference type="EMBL" id="CACVBM020000810">
    <property type="protein sequence ID" value="CAA7023697.1"/>
    <property type="molecule type" value="Genomic_DNA"/>
</dbReference>
<dbReference type="SUPFAM" id="SSF50965">
    <property type="entry name" value="Galactose oxidase, central domain"/>
    <property type="match status" value="1"/>
</dbReference>
<dbReference type="PANTHER" id="PTHR33127:SF54">
    <property type="entry name" value="F-BOX DOMAIN-CONTAINING PROTEIN"/>
    <property type="match status" value="1"/>
</dbReference>
<sequence length="337" mass="38745">MIMSLLIVRDCIRASQVCMAWYRSSASIRKKDRHLWLMKYDPISSTINMCEMYDPSHDMITYTMEVPEITSKVICYSKDGWLLMGNESLTDLLFFNAFTRKLINLPTCGYYFECVIFTCAPTSDCCLVFGLANSNGNLVAVNTLRLGETEWETSQFLSPNPLFAWCNKIIFSGGLFYCLGRCGSVAAVFNPSERTWNTHQVKCGKGFTHSTVVSYGTFFVEIKGDLFFINTLGEKLQVFRLKRDEEWGWEEKTRIEEGFTVFGSSYALEARSDIPCNLRDKIFLADSLDYHHPAMQNYVFEEGKYLQTNPPDSPWDLARHISQSVWIEPPKQLLEFI</sequence>
<keyword evidence="3" id="KW-1185">Reference proteome</keyword>
<organism evidence="2 3">
    <name type="scientific">Microthlaspi erraticum</name>
    <dbReference type="NCBI Taxonomy" id="1685480"/>
    <lineage>
        <taxon>Eukaryota</taxon>
        <taxon>Viridiplantae</taxon>
        <taxon>Streptophyta</taxon>
        <taxon>Embryophyta</taxon>
        <taxon>Tracheophyta</taxon>
        <taxon>Spermatophyta</taxon>
        <taxon>Magnoliopsida</taxon>
        <taxon>eudicotyledons</taxon>
        <taxon>Gunneridae</taxon>
        <taxon>Pentapetalae</taxon>
        <taxon>rosids</taxon>
        <taxon>malvids</taxon>
        <taxon>Brassicales</taxon>
        <taxon>Brassicaceae</taxon>
        <taxon>Coluteocarpeae</taxon>
        <taxon>Microthlaspi</taxon>
    </lineage>
</organism>
<dbReference type="OrthoDB" id="1863935at2759"/>
<comment type="caution">
    <text evidence="2">The sequence shown here is derived from an EMBL/GenBank/DDBJ whole genome shotgun (WGS) entry which is preliminary data.</text>
</comment>
<protein>
    <recommendedName>
        <fullName evidence="1">KIB1-4 beta-propeller domain-containing protein</fullName>
    </recommendedName>
</protein>
<evidence type="ECO:0000259" key="1">
    <source>
        <dbReference type="Pfam" id="PF03478"/>
    </source>
</evidence>
<feature type="domain" description="KIB1-4 beta-propeller" evidence="1">
    <location>
        <begin position="60"/>
        <end position="291"/>
    </location>
</feature>
<dbReference type="AlphaFoldDB" id="A0A6D2ICH8"/>
<reference evidence="2" key="1">
    <citation type="submission" date="2020-01" db="EMBL/GenBank/DDBJ databases">
        <authorList>
            <person name="Mishra B."/>
        </authorList>
    </citation>
    <scope>NUCLEOTIDE SEQUENCE [LARGE SCALE GENOMIC DNA]</scope>
</reference>
<dbReference type="Pfam" id="PF03478">
    <property type="entry name" value="Beta-prop_KIB1-4"/>
    <property type="match status" value="1"/>
</dbReference>
<dbReference type="PANTHER" id="PTHR33127">
    <property type="entry name" value="TRANSMEMBRANE PROTEIN"/>
    <property type="match status" value="1"/>
</dbReference>
<name>A0A6D2ICH8_9BRAS</name>